<sequence>MKELLENYIKYSNMYVEIYRSDSSTDWLLDKLDAAGKALRKAASEKGLNK</sequence>
<name>A0A0B5A4N7_9CAUD</name>
<gene>
    <name evidence="1" type="ORF">YenMTG1_221</name>
</gene>
<accession>A0A0B5A4N7</accession>
<evidence type="ECO:0000313" key="2">
    <source>
        <dbReference type="Proteomes" id="UP000031805"/>
    </source>
</evidence>
<proteinExistence type="predicted"/>
<keyword evidence="2" id="KW-1185">Reference proteome</keyword>
<evidence type="ECO:0000313" key="1">
    <source>
        <dbReference type="EMBL" id="AJD82031.1"/>
    </source>
</evidence>
<dbReference type="Proteomes" id="UP000031805">
    <property type="component" value="Segment"/>
</dbReference>
<reference evidence="1 2" key="1">
    <citation type="submission" date="2014-11" db="EMBL/GenBank/DDBJ databases">
        <title>Complete genome sequence of vB_YenM_TG1, a broad host range bacteriophage which infects Yersinia enterocolitica.</title>
        <authorList>
            <person name="Leon-Velarde C.G."/>
            <person name="Kropinski A.M."/>
            <person name="Chen S."/>
            <person name="Griffiths M.W."/>
            <person name="Odumeru J.A."/>
        </authorList>
    </citation>
    <scope>NUCLEOTIDE SEQUENCE [LARGE SCALE GENOMIC DNA]</scope>
</reference>
<protein>
    <submittedName>
        <fullName evidence="1">Uncharacterized protein</fullName>
    </submittedName>
</protein>
<dbReference type="KEGG" id="vg:26627545"/>
<dbReference type="RefSeq" id="YP_009200482.1">
    <property type="nucleotide sequence ID" value="NC_028820.1"/>
</dbReference>
<dbReference type="GeneID" id="26627545"/>
<organism evidence="1 2">
    <name type="scientific">Yersinia phage vB_YenM_TG1</name>
    <dbReference type="NCBI Taxonomy" id="1589265"/>
    <lineage>
        <taxon>Viruses</taxon>
        <taxon>Duplodnaviria</taxon>
        <taxon>Heunggongvirae</taxon>
        <taxon>Uroviricota</taxon>
        <taxon>Caudoviricetes</taxon>
        <taxon>Pantevenvirales</taxon>
        <taxon>Straboviridae</taxon>
        <taxon>Tevenvirinae</taxon>
        <taxon>Tegunavirus</taxon>
        <taxon>Tegunavirus yenmtg1</taxon>
    </lineage>
</organism>
<dbReference type="EMBL" id="KP202158">
    <property type="protein sequence ID" value="AJD82031.1"/>
    <property type="molecule type" value="Genomic_DNA"/>
</dbReference>